<dbReference type="Pfam" id="PF01465">
    <property type="entry name" value="GRIP"/>
    <property type="match status" value="1"/>
</dbReference>
<keyword evidence="3" id="KW-0963">Cytoplasm</keyword>
<protein>
    <submittedName>
        <fullName evidence="6">Uncharacterized protein</fullName>
    </submittedName>
</protein>
<keyword evidence="5" id="KW-0472">Membrane</keyword>
<evidence type="ECO:0000256" key="5">
    <source>
        <dbReference type="ARBA" id="ARBA00023136"/>
    </source>
</evidence>
<name>A0A6A4JPW5_APOLU</name>
<keyword evidence="7" id="KW-1185">Reference proteome</keyword>
<dbReference type="InterPro" id="IPR051952">
    <property type="entry name" value="Golgi-autophagy_related"/>
</dbReference>
<evidence type="ECO:0000313" key="6">
    <source>
        <dbReference type="EMBL" id="KAF6205516.1"/>
    </source>
</evidence>
<accession>A0A6A4JPW5</accession>
<evidence type="ECO:0000256" key="2">
    <source>
        <dbReference type="ARBA" id="ARBA00004496"/>
    </source>
</evidence>
<evidence type="ECO:0000256" key="3">
    <source>
        <dbReference type="ARBA" id="ARBA00022490"/>
    </source>
</evidence>
<dbReference type="PANTHER" id="PTHR23157:SF25">
    <property type="entry name" value="GRIP AND COILED-COIL DOMAIN-CONTAINING PROTEIN 1"/>
    <property type="match status" value="1"/>
</dbReference>
<dbReference type="Gene3D" id="1.10.220.60">
    <property type="entry name" value="GRIP domain"/>
    <property type="match status" value="1"/>
</dbReference>
<reference evidence="6" key="1">
    <citation type="journal article" date="2021" name="Mol. Ecol. Resour.">
        <title>Apolygus lucorum genome provides insights into omnivorousness and mesophyll feeding.</title>
        <authorList>
            <person name="Liu Y."/>
            <person name="Liu H."/>
            <person name="Wang H."/>
            <person name="Huang T."/>
            <person name="Liu B."/>
            <person name="Yang B."/>
            <person name="Yin L."/>
            <person name="Li B."/>
            <person name="Zhang Y."/>
            <person name="Zhang S."/>
            <person name="Jiang F."/>
            <person name="Zhang X."/>
            <person name="Ren Y."/>
            <person name="Wang B."/>
            <person name="Wang S."/>
            <person name="Lu Y."/>
            <person name="Wu K."/>
            <person name="Fan W."/>
            <person name="Wang G."/>
        </authorList>
    </citation>
    <scope>NUCLEOTIDE SEQUENCE</scope>
    <source>
        <strain evidence="6">12Hb</strain>
    </source>
</reference>
<proteinExistence type="predicted"/>
<sequence>MEHLSKKELLDVISKQQADLGRYKSRLTDLVTAHKALIKEKELLEFSLKTLSQKNASKPADSSPEKKEECDVQEEEEETVETLRAQLTTLMNSLSQLSEEKSRMEALFQADKKQMRSEKLQVENKVKELELRLEHEARSHTAEIENFKSKLIIERHQREKEHNDHGVMIRELQKVMAEERGRRDRAESSLESTKNELQRTTEKLHSAIKEANDATSQLEAFKQKMNDSKQSSGVTHIKLQQELNLLKQQHLLVTQEEQEKIKEAEEKSKRLAAIHEVRVANLEARLAELSETVGLYDRLRQNDQVAIEKLKDRLIQLEKEHGEEKSDSSSEDIVDKLRHIKRSIELSSLTSEKPIDFKALFYEIFEDNNVTSEVHKQCQEEFDQLKKEFDQYRQKFCITQQSPSQSYHPEGSKEQEWKSQIKKYNERILNLHSQMEDMEGKHKKELDFQKKFYLQQLEKHTEKFAEAESLRKNQVTNLESQLAKQRERFMQVVFEKDQEMADLRESLTSLAPRRVSTDKVTEGDGMVLHYSEELARRDVELSRLRKEKLKLETELRDERRELAQLVSHEQHLTSLLQSQLQRFDQCQSREGANLEYLKNVVFNFLLSSDSGSKTHMLNAITAVLKFTDAEKSKIAQNSWWHKPHPQK</sequence>
<dbReference type="AlphaFoldDB" id="A0A6A4JPW5"/>
<dbReference type="EMBL" id="WIXP02000009">
    <property type="protein sequence ID" value="KAF6205516.1"/>
    <property type="molecule type" value="Genomic_DNA"/>
</dbReference>
<dbReference type="GO" id="GO:0005794">
    <property type="term" value="C:Golgi apparatus"/>
    <property type="evidence" value="ECO:0007669"/>
    <property type="project" value="TreeGrafter"/>
</dbReference>
<evidence type="ECO:0000256" key="4">
    <source>
        <dbReference type="ARBA" id="ARBA00023054"/>
    </source>
</evidence>
<organism evidence="6 7">
    <name type="scientific">Apolygus lucorum</name>
    <name type="common">Small green plant bug</name>
    <name type="synonym">Lygocoris lucorum</name>
    <dbReference type="NCBI Taxonomy" id="248454"/>
    <lineage>
        <taxon>Eukaryota</taxon>
        <taxon>Metazoa</taxon>
        <taxon>Ecdysozoa</taxon>
        <taxon>Arthropoda</taxon>
        <taxon>Hexapoda</taxon>
        <taxon>Insecta</taxon>
        <taxon>Pterygota</taxon>
        <taxon>Neoptera</taxon>
        <taxon>Paraneoptera</taxon>
        <taxon>Hemiptera</taxon>
        <taxon>Heteroptera</taxon>
        <taxon>Panheteroptera</taxon>
        <taxon>Cimicomorpha</taxon>
        <taxon>Miridae</taxon>
        <taxon>Mirini</taxon>
        <taxon>Apolygus</taxon>
    </lineage>
</organism>
<dbReference type="OrthoDB" id="9898580at2759"/>
<gene>
    <name evidence="6" type="ORF">GE061_019689</name>
</gene>
<keyword evidence="4" id="KW-0175">Coiled coil</keyword>
<dbReference type="PROSITE" id="PS50913">
    <property type="entry name" value="GRIP"/>
    <property type="match status" value="1"/>
</dbReference>
<dbReference type="InterPro" id="IPR000237">
    <property type="entry name" value="GRIP_dom"/>
</dbReference>
<dbReference type="Proteomes" id="UP000466442">
    <property type="component" value="Linkage Group LG9"/>
</dbReference>
<comment type="caution">
    <text evidence="6">The sequence shown here is derived from an EMBL/GenBank/DDBJ whole genome shotgun (WGS) entry which is preliminary data.</text>
</comment>
<dbReference type="SMART" id="SM00755">
    <property type="entry name" value="Grip"/>
    <property type="match status" value="1"/>
</dbReference>
<evidence type="ECO:0000256" key="1">
    <source>
        <dbReference type="ARBA" id="ARBA00004184"/>
    </source>
</evidence>
<dbReference type="PANTHER" id="PTHR23157">
    <property type="entry name" value="GRIP AND COILED-COIL DOMAIN-CONTAINING PROTEIN 1"/>
    <property type="match status" value="1"/>
</dbReference>
<comment type="subcellular location">
    <subcellularLocation>
        <location evidence="2">Cytoplasm</location>
    </subcellularLocation>
    <subcellularLocation>
        <location evidence="1">Endomembrane system</location>
        <topology evidence="1">Peripheral membrane protein</topology>
    </subcellularLocation>
</comment>
<evidence type="ECO:0000313" key="7">
    <source>
        <dbReference type="Proteomes" id="UP000466442"/>
    </source>
</evidence>